<dbReference type="RefSeq" id="XP_056841656.1">
    <property type="nucleotide sequence ID" value="XM_056985676.1"/>
</dbReference>
<gene>
    <name evidence="3" type="primary">LOC130494856</name>
</gene>
<evidence type="ECO:0000313" key="3">
    <source>
        <dbReference type="RefSeq" id="XP_056841656.1"/>
    </source>
</evidence>
<dbReference type="OrthoDB" id="1666096at2759"/>
<dbReference type="Proteomes" id="UP000504610">
    <property type="component" value="Chromosome 5"/>
</dbReference>
<dbReference type="Pfam" id="PF02992">
    <property type="entry name" value="Transposase_21"/>
    <property type="match status" value="1"/>
</dbReference>
<dbReference type="KEGG" id="rsz:130494856"/>
<sequence>MYAHKDSSGRVTDEFLSGAEIFMYQAGQTPLTNETGKMFCPCRKCNNTKFAASDTVWKHIVNIGFTPHYYIWCNHGEGDSRNEASSSNQVENVRNRVEPHLPSESVIQEDHMVDHDRMHDMVTDAFRETTSVIEEVKNVEGPNLDAKRFYEMLAAANEPIYEGCREEYLPEENLCAESYYEIQKLVHSLGLPSEMIDVCIDNCMIYWGKDAELLECKFCKKPRYKPQERGRNRVPYQRMCNPRNVYLGLCTDGFSPFVMSGRQYSLWPVFLTPYNLPPEMCMEKELLFMSILIPGPKHPKRSLDVFLRPLIEELKELWSTGVQTYDCSTKTNFTMRTVLLWTISDFPAYGMLSGWTTHGRLSCPYCMGSTDAFQLKNGRKTSWFDCHRRFLPINHPYRRNKKLFRSKRVVRDTAPPYLSGEKIEKDIDYYGGCSTVIKGGNWHTPANMPDGYGTQHNWHKKSIFWELPYWKDLLLRHNLDVMHIEKNFFDNIINTLLNVPGKTKDNKNSRLDLPALCSRIELHIRNDGRIPVSIFRLSA</sequence>
<accession>A0A9W3BR51</accession>
<protein>
    <submittedName>
        <fullName evidence="3">Uncharacterized protein LOC130494856</fullName>
    </submittedName>
</protein>
<organism evidence="2 3">
    <name type="scientific">Raphanus sativus</name>
    <name type="common">Radish</name>
    <name type="synonym">Raphanus raphanistrum var. sativus</name>
    <dbReference type="NCBI Taxonomy" id="3726"/>
    <lineage>
        <taxon>Eukaryota</taxon>
        <taxon>Viridiplantae</taxon>
        <taxon>Streptophyta</taxon>
        <taxon>Embryophyta</taxon>
        <taxon>Tracheophyta</taxon>
        <taxon>Spermatophyta</taxon>
        <taxon>Magnoliopsida</taxon>
        <taxon>eudicotyledons</taxon>
        <taxon>Gunneridae</taxon>
        <taxon>Pentapetalae</taxon>
        <taxon>rosids</taxon>
        <taxon>malvids</taxon>
        <taxon>Brassicales</taxon>
        <taxon>Brassicaceae</taxon>
        <taxon>Brassiceae</taxon>
        <taxon>Raphanus</taxon>
    </lineage>
</organism>
<dbReference type="PANTHER" id="PTHR10775">
    <property type="entry name" value="OS08G0208400 PROTEIN"/>
    <property type="match status" value="1"/>
</dbReference>
<evidence type="ECO:0000313" key="2">
    <source>
        <dbReference type="Proteomes" id="UP000504610"/>
    </source>
</evidence>
<reference evidence="3" key="2">
    <citation type="submission" date="2025-08" db="UniProtKB">
        <authorList>
            <consortium name="RefSeq"/>
        </authorList>
    </citation>
    <scope>IDENTIFICATION</scope>
    <source>
        <tissue evidence="3">Leaf</tissue>
    </source>
</reference>
<evidence type="ECO:0000259" key="1">
    <source>
        <dbReference type="Pfam" id="PF13963"/>
    </source>
</evidence>
<name>A0A9W3BR51_RAPSA</name>
<keyword evidence="2" id="KW-1185">Reference proteome</keyword>
<dbReference type="PANTHER" id="PTHR10775:SF182">
    <property type="entry name" value="TRANSPOSON, EN_SPM-LIKE, TRANSPOSASE-ASSOCIATED DOMAIN PROTEIN-RELATED"/>
    <property type="match status" value="1"/>
</dbReference>
<dbReference type="InterPro" id="IPR004242">
    <property type="entry name" value="Transposase_21"/>
</dbReference>
<dbReference type="Pfam" id="PF13963">
    <property type="entry name" value="Transpos_assoc"/>
    <property type="match status" value="1"/>
</dbReference>
<reference evidence="2" key="1">
    <citation type="journal article" date="2019" name="Database">
        <title>The radish genome database (RadishGD): an integrated information resource for radish genomics.</title>
        <authorList>
            <person name="Yu H.J."/>
            <person name="Baek S."/>
            <person name="Lee Y.J."/>
            <person name="Cho A."/>
            <person name="Mun J.H."/>
        </authorList>
    </citation>
    <scope>NUCLEOTIDE SEQUENCE [LARGE SCALE GENOMIC DNA]</scope>
    <source>
        <strain evidence="2">cv. WK10039</strain>
    </source>
</reference>
<proteinExistence type="predicted"/>
<dbReference type="GeneID" id="130494856"/>
<dbReference type="InterPro" id="IPR029480">
    <property type="entry name" value="Transpos_assoc"/>
</dbReference>
<dbReference type="AlphaFoldDB" id="A0A9W3BR51"/>
<feature type="domain" description="Transposase-associated" evidence="1">
    <location>
        <begin position="8"/>
        <end position="77"/>
    </location>
</feature>